<dbReference type="PANTHER" id="PTHR44252:SF3">
    <property type="entry name" value="D-ERYTHRULOSE REDUCTASE-RELATED"/>
    <property type="match status" value="1"/>
</dbReference>
<dbReference type="PRINTS" id="PR00081">
    <property type="entry name" value="GDHRDH"/>
</dbReference>
<dbReference type="Proteomes" id="UP000663856">
    <property type="component" value="Unassembled WGS sequence"/>
</dbReference>
<dbReference type="PRINTS" id="PR00080">
    <property type="entry name" value="SDRFAMILY"/>
</dbReference>
<evidence type="ECO:0000256" key="1">
    <source>
        <dbReference type="ARBA" id="ARBA00006484"/>
    </source>
</evidence>
<evidence type="ECO:0008006" key="7">
    <source>
        <dbReference type="Google" id="ProtNLM"/>
    </source>
</evidence>
<reference evidence="5" key="1">
    <citation type="submission" date="2021-02" db="EMBL/GenBank/DDBJ databases">
        <authorList>
            <person name="Nowell W R."/>
        </authorList>
    </citation>
    <scope>NUCLEOTIDE SEQUENCE</scope>
</reference>
<comment type="subunit">
    <text evidence="2">Homotetramer.</text>
</comment>
<protein>
    <recommendedName>
        <fullName evidence="7">L-xylulose reductase</fullName>
    </recommendedName>
</protein>
<comment type="similarity">
    <text evidence="1">Belongs to the short-chain dehydrogenases/reductases (SDR) family.</text>
</comment>
<keyword evidence="4" id="KW-0560">Oxidoreductase</keyword>
<evidence type="ECO:0000256" key="4">
    <source>
        <dbReference type="ARBA" id="ARBA00023002"/>
    </source>
</evidence>
<evidence type="ECO:0000256" key="3">
    <source>
        <dbReference type="ARBA" id="ARBA00022857"/>
    </source>
</evidence>
<keyword evidence="3" id="KW-0521">NADP</keyword>
<name>A0A816SLF7_9BILA</name>
<dbReference type="GO" id="GO:0006006">
    <property type="term" value="P:glucose metabolic process"/>
    <property type="evidence" value="ECO:0007669"/>
    <property type="project" value="TreeGrafter"/>
</dbReference>
<dbReference type="GO" id="GO:0050038">
    <property type="term" value="F:L-xylulose reductase (NADPH) activity"/>
    <property type="evidence" value="ECO:0007669"/>
    <property type="project" value="TreeGrafter"/>
</dbReference>
<dbReference type="FunFam" id="3.40.50.720:FF:000214">
    <property type="entry name" value="L-xylulose reductase"/>
    <property type="match status" value="1"/>
</dbReference>
<dbReference type="InterPro" id="IPR051737">
    <property type="entry name" value="L-xylulose/Carbonyl_redctase"/>
</dbReference>
<comment type="caution">
    <text evidence="5">The sequence shown here is derived from an EMBL/GenBank/DDBJ whole genome shotgun (WGS) entry which is preliminary data.</text>
</comment>
<dbReference type="InterPro" id="IPR020904">
    <property type="entry name" value="Sc_DH/Rdtase_CS"/>
</dbReference>
<sequence length="252" mass="27535">MCYRGWTRSVGQANPFEYIERKMPLRYCQSLALKLAKLGAKVIAVSKTNEHLKELIAQDNSITPVCVDLADWNATKEAIKPHLPIQLLVNNAAVAILDSFLEVKPEDVDTLFNVNVRSIICISQEIARDLIERKLPGSIVNLSSQASAAALKDHSVYCSTKAAVDGLTRAMALELGPHQIRVNTVQPTVVLTDMGRIGWSDEKKAAGMLSKIPLNRFAEVEDVVDPIIFLLSDKSQMINGAALPIDGGFLAT</sequence>
<organism evidence="5 6">
    <name type="scientific">Rotaria magnacalcarata</name>
    <dbReference type="NCBI Taxonomy" id="392030"/>
    <lineage>
        <taxon>Eukaryota</taxon>
        <taxon>Metazoa</taxon>
        <taxon>Spiralia</taxon>
        <taxon>Gnathifera</taxon>
        <taxon>Rotifera</taxon>
        <taxon>Eurotatoria</taxon>
        <taxon>Bdelloidea</taxon>
        <taxon>Philodinida</taxon>
        <taxon>Philodinidae</taxon>
        <taxon>Rotaria</taxon>
    </lineage>
</organism>
<dbReference type="GO" id="GO:0004090">
    <property type="term" value="F:carbonyl reductase (NADPH) activity"/>
    <property type="evidence" value="ECO:0007669"/>
    <property type="project" value="TreeGrafter"/>
</dbReference>
<dbReference type="GO" id="GO:0005997">
    <property type="term" value="P:xylulose metabolic process"/>
    <property type="evidence" value="ECO:0007669"/>
    <property type="project" value="TreeGrafter"/>
</dbReference>
<evidence type="ECO:0000256" key="2">
    <source>
        <dbReference type="ARBA" id="ARBA00011881"/>
    </source>
</evidence>
<dbReference type="EMBL" id="CAJNRF010007055">
    <property type="protein sequence ID" value="CAF2088305.1"/>
    <property type="molecule type" value="Genomic_DNA"/>
</dbReference>
<dbReference type="PANTHER" id="PTHR44252">
    <property type="entry name" value="D-ERYTHRULOSE REDUCTASE"/>
    <property type="match status" value="1"/>
</dbReference>
<dbReference type="Pfam" id="PF13561">
    <property type="entry name" value="adh_short_C2"/>
    <property type="match status" value="1"/>
</dbReference>
<accession>A0A816SLF7</accession>
<gene>
    <name evidence="5" type="ORF">WKI299_LOCUS17662</name>
</gene>
<evidence type="ECO:0000313" key="5">
    <source>
        <dbReference type="EMBL" id="CAF2088305.1"/>
    </source>
</evidence>
<proteinExistence type="inferred from homology"/>
<dbReference type="PROSITE" id="PS00061">
    <property type="entry name" value="ADH_SHORT"/>
    <property type="match status" value="1"/>
</dbReference>
<dbReference type="InterPro" id="IPR036291">
    <property type="entry name" value="NAD(P)-bd_dom_sf"/>
</dbReference>
<dbReference type="Gene3D" id="3.40.50.720">
    <property type="entry name" value="NAD(P)-binding Rossmann-like Domain"/>
    <property type="match status" value="1"/>
</dbReference>
<dbReference type="AlphaFoldDB" id="A0A816SLF7"/>
<dbReference type="SUPFAM" id="SSF51735">
    <property type="entry name" value="NAD(P)-binding Rossmann-fold domains"/>
    <property type="match status" value="1"/>
</dbReference>
<evidence type="ECO:0000313" key="6">
    <source>
        <dbReference type="Proteomes" id="UP000663856"/>
    </source>
</evidence>
<dbReference type="InterPro" id="IPR002347">
    <property type="entry name" value="SDR_fam"/>
</dbReference>